<evidence type="ECO:0000313" key="1">
    <source>
        <dbReference type="EMBL" id="PNG94303.1"/>
    </source>
</evidence>
<reference evidence="1 2" key="1">
    <citation type="submission" date="2015-09" db="EMBL/GenBank/DDBJ databases">
        <title>Genome sequence, genome mining and natural product profiling of a biocontrol bacterium Streptomyces malaysiensis F913.</title>
        <authorList>
            <person name="Xu Y."/>
            <person name="Wei J."/>
            <person name="Xie J."/>
            <person name="Li T."/>
            <person name="Zhou Z."/>
        </authorList>
    </citation>
    <scope>NUCLEOTIDE SEQUENCE [LARGE SCALE GENOMIC DNA]</scope>
    <source>
        <strain evidence="1 2">F913</strain>
    </source>
</reference>
<dbReference type="Proteomes" id="UP000236520">
    <property type="component" value="Unassembled WGS sequence"/>
</dbReference>
<protein>
    <submittedName>
        <fullName evidence="1">Uncharacterized protein</fullName>
    </submittedName>
</protein>
<keyword evidence="2" id="KW-1185">Reference proteome</keyword>
<proteinExistence type="predicted"/>
<sequence>MGYGPGHVGEMLDYYRRTTHRARAVTERLFYGYES</sequence>
<accession>A0A2J7Z1Z3</accession>
<organism evidence="1 2">
    <name type="scientific">Streptomyces malaysiensis</name>
    <dbReference type="NCBI Taxonomy" id="92644"/>
    <lineage>
        <taxon>Bacteria</taxon>
        <taxon>Bacillati</taxon>
        <taxon>Actinomycetota</taxon>
        <taxon>Actinomycetes</taxon>
        <taxon>Kitasatosporales</taxon>
        <taxon>Streptomycetaceae</taxon>
        <taxon>Streptomyces</taxon>
        <taxon>Streptomyces violaceusniger group</taxon>
    </lineage>
</organism>
<gene>
    <name evidence="1" type="ORF">SMF913_10328</name>
</gene>
<name>A0A2J7Z1Z3_STRMQ</name>
<comment type="caution">
    <text evidence="1">The sequence shown here is derived from an EMBL/GenBank/DDBJ whole genome shotgun (WGS) entry which is preliminary data.</text>
</comment>
<dbReference type="EMBL" id="LJIW01000001">
    <property type="protein sequence ID" value="PNG94303.1"/>
    <property type="molecule type" value="Genomic_DNA"/>
</dbReference>
<dbReference type="AlphaFoldDB" id="A0A2J7Z1Z3"/>
<evidence type="ECO:0000313" key="2">
    <source>
        <dbReference type="Proteomes" id="UP000236520"/>
    </source>
</evidence>